<protein>
    <submittedName>
        <fullName evidence="2">Acyl carrier protein</fullName>
    </submittedName>
</protein>
<proteinExistence type="predicted"/>
<comment type="caution">
    <text evidence="2">The sequence shown here is derived from an EMBL/GenBank/DDBJ whole genome shotgun (WGS) entry which is preliminary data.</text>
</comment>
<evidence type="ECO:0000313" key="3">
    <source>
        <dbReference type="Proteomes" id="UP000238007"/>
    </source>
</evidence>
<dbReference type="EMBL" id="PVTP01000008">
    <property type="protein sequence ID" value="PRY76666.1"/>
    <property type="molecule type" value="Genomic_DNA"/>
</dbReference>
<name>A0A2T0VXI4_9RHOB</name>
<accession>A0A2T0VXI4</accession>
<dbReference type="Proteomes" id="UP000238007">
    <property type="component" value="Unassembled WGS sequence"/>
</dbReference>
<gene>
    <name evidence="2" type="ORF">CLV80_108130</name>
</gene>
<dbReference type="RefSeq" id="WP_106358309.1">
    <property type="nucleotide sequence ID" value="NZ_PVTP01000008.1"/>
</dbReference>
<sequence>MSTQIEAQVIVSIVELLEMEDSSAITLATKIEGDLGIDSGLLLELFMMLEENVANLEIDPAELRPEEFETVGSFAKMIATCVKGTVAA</sequence>
<dbReference type="Gene3D" id="1.10.1200.10">
    <property type="entry name" value="ACP-like"/>
    <property type="match status" value="1"/>
</dbReference>
<feature type="domain" description="Carrier" evidence="1">
    <location>
        <begin position="1"/>
        <end position="82"/>
    </location>
</feature>
<dbReference type="SUPFAM" id="SSF47336">
    <property type="entry name" value="ACP-like"/>
    <property type="match status" value="1"/>
</dbReference>
<dbReference type="InterPro" id="IPR036736">
    <property type="entry name" value="ACP-like_sf"/>
</dbReference>
<dbReference type="PROSITE" id="PS50075">
    <property type="entry name" value="CARRIER"/>
    <property type="match status" value="1"/>
</dbReference>
<dbReference type="Pfam" id="PF00550">
    <property type="entry name" value="PP-binding"/>
    <property type="match status" value="1"/>
</dbReference>
<keyword evidence="3" id="KW-1185">Reference proteome</keyword>
<dbReference type="OrthoDB" id="7871762at2"/>
<evidence type="ECO:0000313" key="2">
    <source>
        <dbReference type="EMBL" id="PRY76666.1"/>
    </source>
</evidence>
<dbReference type="AlphaFoldDB" id="A0A2T0VXI4"/>
<dbReference type="InterPro" id="IPR009081">
    <property type="entry name" value="PP-bd_ACP"/>
</dbReference>
<evidence type="ECO:0000259" key="1">
    <source>
        <dbReference type="PROSITE" id="PS50075"/>
    </source>
</evidence>
<reference evidence="2 3" key="1">
    <citation type="submission" date="2018-03" db="EMBL/GenBank/DDBJ databases">
        <title>Genomic Encyclopedia of Archaeal and Bacterial Type Strains, Phase II (KMG-II): from individual species to whole genera.</title>
        <authorList>
            <person name="Goeker M."/>
        </authorList>
    </citation>
    <scope>NUCLEOTIDE SEQUENCE [LARGE SCALE GENOMIC DNA]</scope>
    <source>
        <strain evidence="2 3">DSM 101533</strain>
    </source>
</reference>
<organism evidence="2 3">
    <name type="scientific">Yoonia maritima</name>
    <dbReference type="NCBI Taxonomy" id="1435347"/>
    <lineage>
        <taxon>Bacteria</taxon>
        <taxon>Pseudomonadati</taxon>
        <taxon>Pseudomonadota</taxon>
        <taxon>Alphaproteobacteria</taxon>
        <taxon>Rhodobacterales</taxon>
        <taxon>Paracoccaceae</taxon>
        <taxon>Yoonia</taxon>
    </lineage>
</organism>